<keyword evidence="1" id="KW-0479">Metal-binding</keyword>
<dbReference type="EMBL" id="CBTN010000039">
    <property type="protein sequence ID" value="CDH56661.1"/>
    <property type="molecule type" value="Genomic_DNA"/>
</dbReference>
<dbReference type="GO" id="GO:0008270">
    <property type="term" value="F:zinc ion binding"/>
    <property type="evidence" value="ECO:0007669"/>
    <property type="project" value="UniProtKB-KW"/>
</dbReference>
<dbReference type="PROSITE" id="PS00028">
    <property type="entry name" value="ZINC_FINGER_C2H2_1"/>
    <property type="match status" value="1"/>
</dbReference>
<keyword evidence="1" id="KW-0862">Zinc</keyword>
<feature type="domain" description="C2H2-type" evidence="2">
    <location>
        <begin position="42"/>
        <end position="66"/>
    </location>
</feature>
<evidence type="ECO:0000313" key="4">
    <source>
        <dbReference type="Proteomes" id="UP000027586"/>
    </source>
</evidence>
<sequence length="66" mass="7482">MSPSIIALSAVVPVVAQDTKERRVNIDVFRLRQSPGVLDAVPRCPTCHRRFHSLGNLANHHQLYRH</sequence>
<dbReference type="Proteomes" id="UP000027586">
    <property type="component" value="Unassembled WGS sequence"/>
</dbReference>
<comment type="caution">
    <text evidence="3">The sequence shown here is derived from an EMBL/GenBank/DDBJ whole genome shotgun (WGS) entry which is preliminary data.</text>
</comment>
<accession>A0A068S5Y6</accession>
<proteinExistence type="predicted"/>
<dbReference type="PROSITE" id="PS50157">
    <property type="entry name" value="ZINC_FINGER_C2H2_2"/>
    <property type="match status" value="1"/>
</dbReference>
<name>A0A068S5Y6_9FUNG</name>
<dbReference type="VEuPathDB" id="FungiDB:LCOR_07682.1"/>
<keyword evidence="4" id="KW-1185">Reference proteome</keyword>
<gene>
    <name evidence="3" type="ORF">LCOR_07682.1</name>
</gene>
<dbReference type="OrthoDB" id="2283484at2759"/>
<protein>
    <recommendedName>
        <fullName evidence="2">C2H2-type domain-containing protein</fullName>
    </recommendedName>
</protein>
<keyword evidence="1" id="KW-0863">Zinc-finger</keyword>
<reference evidence="3" key="1">
    <citation type="submission" date="2013-08" db="EMBL/GenBank/DDBJ databases">
        <title>Gene expansion shapes genome architecture in the human pathogen Lichtheimia corymbifera: an evolutionary genomics analysis in the ancient terrestrial Mucorales (Mucoromycotina).</title>
        <authorList>
            <person name="Schwartze V.U."/>
            <person name="Winter S."/>
            <person name="Shelest E."/>
            <person name="Marcet-Houben M."/>
            <person name="Horn F."/>
            <person name="Wehner S."/>
            <person name="Hoffmann K."/>
            <person name="Riege K."/>
            <person name="Sammeth M."/>
            <person name="Nowrousian M."/>
            <person name="Valiante V."/>
            <person name="Linde J."/>
            <person name="Jacobsen I.D."/>
            <person name="Marz M."/>
            <person name="Brakhage A.A."/>
            <person name="Gabaldon T."/>
            <person name="Bocker S."/>
            <person name="Voigt K."/>
        </authorList>
    </citation>
    <scope>NUCLEOTIDE SEQUENCE [LARGE SCALE GENOMIC DNA]</scope>
    <source>
        <strain evidence="3">FSU 9682</strain>
    </source>
</reference>
<evidence type="ECO:0000259" key="2">
    <source>
        <dbReference type="PROSITE" id="PS50157"/>
    </source>
</evidence>
<evidence type="ECO:0000256" key="1">
    <source>
        <dbReference type="PROSITE-ProRule" id="PRU00042"/>
    </source>
</evidence>
<dbReference type="InterPro" id="IPR013087">
    <property type="entry name" value="Znf_C2H2_type"/>
</dbReference>
<dbReference type="AlphaFoldDB" id="A0A068S5Y6"/>
<evidence type="ECO:0000313" key="3">
    <source>
        <dbReference type="EMBL" id="CDH56661.1"/>
    </source>
</evidence>
<organism evidence="3 4">
    <name type="scientific">Lichtheimia corymbifera JMRC:FSU:9682</name>
    <dbReference type="NCBI Taxonomy" id="1263082"/>
    <lineage>
        <taxon>Eukaryota</taxon>
        <taxon>Fungi</taxon>
        <taxon>Fungi incertae sedis</taxon>
        <taxon>Mucoromycota</taxon>
        <taxon>Mucoromycotina</taxon>
        <taxon>Mucoromycetes</taxon>
        <taxon>Mucorales</taxon>
        <taxon>Lichtheimiaceae</taxon>
        <taxon>Lichtheimia</taxon>
    </lineage>
</organism>